<dbReference type="Proteomes" id="UP000294830">
    <property type="component" value="Unassembled WGS sequence"/>
</dbReference>
<keyword evidence="3" id="KW-0106">Calcium</keyword>
<feature type="domain" description="Glycosyl hydrolase family 92 N-terminal" evidence="6">
    <location>
        <begin position="27"/>
        <end position="259"/>
    </location>
</feature>
<dbReference type="InterPro" id="IPR041371">
    <property type="entry name" value="GH92_N"/>
</dbReference>
<accession>A0A4R2EZH0</accession>
<dbReference type="Gene3D" id="3.30.2080.10">
    <property type="entry name" value="GH92 mannosidase domain"/>
    <property type="match status" value="1"/>
</dbReference>
<comment type="caution">
    <text evidence="7">The sequence shown here is derived from an EMBL/GenBank/DDBJ whole genome shotgun (WGS) entry which is preliminary data.</text>
</comment>
<dbReference type="EMBL" id="SLWB01000004">
    <property type="protein sequence ID" value="TCN70119.1"/>
    <property type="molecule type" value="Genomic_DNA"/>
</dbReference>
<dbReference type="InterPro" id="IPR008928">
    <property type="entry name" value="6-hairpin_glycosidase_sf"/>
</dbReference>
<dbReference type="GO" id="GO:0030246">
    <property type="term" value="F:carbohydrate binding"/>
    <property type="evidence" value="ECO:0007669"/>
    <property type="project" value="InterPro"/>
</dbReference>
<dbReference type="PANTHER" id="PTHR12143">
    <property type="entry name" value="PEPTIDE N-GLYCANASE PNGASE -RELATED"/>
    <property type="match status" value="1"/>
</dbReference>
<keyword evidence="8" id="KW-1185">Reference proteome</keyword>
<feature type="signal peptide" evidence="4">
    <location>
        <begin position="1"/>
        <end position="18"/>
    </location>
</feature>
<evidence type="ECO:0000256" key="1">
    <source>
        <dbReference type="ARBA" id="ARBA00001913"/>
    </source>
</evidence>
<comment type="subunit">
    <text evidence="2">Monomer.</text>
</comment>
<reference evidence="7 8" key="1">
    <citation type="submission" date="2019-03" db="EMBL/GenBank/DDBJ databases">
        <title>Genomic Encyclopedia of Archaeal and Bacterial Type Strains, Phase II (KMG-II): from individual species to whole genera.</title>
        <authorList>
            <person name="Goeker M."/>
        </authorList>
    </citation>
    <scope>NUCLEOTIDE SEQUENCE [LARGE SCALE GENOMIC DNA]</scope>
    <source>
        <strain evidence="7 8">RL-C</strain>
    </source>
</reference>
<dbReference type="GO" id="GO:0005975">
    <property type="term" value="P:carbohydrate metabolic process"/>
    <property type="evidence" value="ECO:0007669"/>
    <property type="project" value="InterPro"/>
</dbReference>
<dbReference type="GO" id="GO:0000224">
    <property type="term" value="F:peptide-N4-(N-acetyl-beta-glucosaminyl)asparagine amidase activity"/>
    <property type="evidence" value="ECO:0007669"/>
    <property type="project" value="TreeGrafter"/>
</dbReference>
<organism evidence="7 8">
    <name type="scientific">Acetobacteroides hydrogenigenes</name>
    <dbReference type="NCBI Taxonomy" id="979970"/>
    <lineage>
        <taxon>Bacteria</taxon>
        <taxon>Pseudomonadati</taxon>
        <taxon>Bacteroidota</taxon>
        <taxon>Bacteroidia</taxon>
        <taxon>Bacteroidales</taxon>
        <taxon>Rikenellaceae</taxon>
        <taxon>Acetobacteroides</taxon>
    </lineage>
</organism>
<feature type="chain" id="PRO_5020312419" evidence="4">
    <location>
        <begin position="19"/>
        <end position="737"/>
    </location>
</feature>
<dbReference type="InterPro" id="IPR050883">
    <property type="entry name" value="PNGase"/>
</dbReference>
<dbReference type="Gene3D" id="2.70.98.10">
    <property type="match status" value="1"/>
</dbReference>
<feature type="domain" description="Glycosyl hydrolase family 92" evidence="5">
    <location>
        <begin position="265"/>
        <end position="732"/>
    </location>
</feature>
<dbReference type="RefSeq" id="WP_131838679.1">
    <property type="nucleotide sequence ID" value="NZ_SLWB01000004.1"/>
</dbReference>
<evidence type="ECO:0000256" key="2">
    <source>
        <dbReference type="ARBA" id="ARBA00011245"/>
    </source>
</evidence>
<dbReference type="GO" id="GO:0006516">
    <property type="term" value="P:glycoprotein catabolic process"/>
    <property type="evidence" value="ECO:0007669"/>
    <property type="project" value="TreeGrafter"/>
</dbReference>
<dbReference type="GO" id="GO:0005829">
    <property type="term" value="C:cytosol"/>
    <property type="evidence" value="ECO:0007669"/>
    <property type="project" value="TreeGrafter"/>
</dbReference>
<protein>
    <submittedName>
        <fullName evidence="7">Putative alpha-1,2-mannosidase</fullName>
    </submittedName>
</protein>
<dbReference type="SUPFAM" id="SSF48208">
    <property type="entry name" value="Six-hairpin glycosidases"/>
    <property type="match status" value="1"/>
</dbReference>
<evidence type="ECO:0000256" key="4">
    <source>
        <dbReference type="SAM" id="SignalP"/>
    </source>
</evidence>
<evidence type="ECO:0000313" key="8">
    <source>
        <dbReference type="Proteomes" id="UP000294830"/>
    </source>
</evidence>
<dbReference type="InterPro" id="IPR005887">
    <property type="entry name" value="GH92_a_mannosidase_put"/>
</dbReference>
<proteinExistence type="predicted"/>
<evidence type="ECO:0000259" key="5">
    <source>
        <dbReference type="Pfam" id="PF07971"/>
    </source>
</evidence>
<evidence type="ECO:0000313" key="7">
    <source>
        <dbReference type="EMBL" id="TCN70119.1"/>
    </source>
</evidence>
<sequence>MRRSTLLLLLLAPLSIWAQSSKKPYDYVNPMLGTSGHVHTYPGATVPFGAIQLSPDTDIKGWDWCSGYHYSDSSLMGFSHTHLSGTGWADLGDILLMATTGELRMGPGDKAKPGTGYRSRFSHADEVAKPGYYRVYLKDYGVKAELTATERVGVHRYTFPKSNEANIIIDPVSKIFGKTIETSVSIGTNEVTGYCYSDGWGGRRYAYFVATFSKPFASAGVYLDAAMHDQRQAKGHDAKAWVRFATKQGEAIEVKVALSAVSLDGARKNLKAESTGKNFDRVRAEAKAKWEKKLNKIVVEGGTEDEKTIFYTGLYHCYLAPTLYMDVDGKYVAVGKTLQAKGFKNYSTWSYWDTHRATHPLFTILEQKATVDFANSLISRYTDAKDHMPIWELCGFDNTCMIGYHSASVIYDAIAKGIKGINLNNAFAAMKDASVTEKISSSDGSGGIHEYAKLGYVPCNIDKSVSKTLEYAYDDWCIAELAKKLGKKDDEAIYRKRAASFENLFNPAKKAFYPKYADGRWHEDLVMNSWDALQPHYISGNFWDYEYYLPHAIDRLVDLKGGKKEFENSLDTLFNTELKMVGEQHVDISGFFGKYAHGDEPGHNIPYLYNYTDSPYKTQEMISKIRKEFYFNDVVAMPNNEDCGQMSAWYILSSLGFYPMCPGKPEYTIGTPLFRKATIKLENGKSFVVEARNYAPGNIYVAGKSLNGKTIKGWTLQHADIMRGGVLRFDMSAKPVR</sequence>
<dbReference type="NCBIfam" id="TIGR01180">
    <property type="entry name" value="aman2_put"/>
    <property type="match status" value="1"/>
</dbReference>
<comment type="cofactor">
    <cofactor evidence="1">
        <name>Ca(2+)</name>
        <dbReference type="ChEBI" id="CHEBI:29108"/>
    </cofactor>
</comment>
<evidence type="ECO:0000256" key="3">
    <source>
        <dbReference type="ARBA" id="ARBA00022837"/>
    </source>
</evidence>
<dbReference type="Gene3D" id="1.20.1610.10">
    <property type="entry name" value="alpha-1,2-mannosidases domains"/>
    <property type="match status" value="1"/>
</dbReference>
<dbReference type="Gene3D" id="1.20.1050.60">
    <property type="entry name" value="alpha-1,2-mannosidase"/>
    <property type="match status" value="1"/>
</dbReference>
<dbReference type="InterPro" id="IPR014718">
    <property type="entry name" value="GH-type_carb-bd"/>
</dbReference>
<dbReference type="InterPro" id="IPR012939">
    <property type="entry name" value="Glyco_hydro_92"/>
</dbReference>
<dbReference type="Pfam" id="PF07971">
    <property type="entry name" value="Glyco_hydro_92"/>
    <property type="match status" value="1"/>
</dbReference>
<dbReference type="AlphaFoldDB" id="A0A4R2EZH0"/>
<keyword evidence="4" id="KW-0732">Signal</keyword>
<name>A0A4R2EZH0_9BACT</name>
<gene>
    <name evidence="7" type="ORF">CLV25_10470</name>
</gene>
<dbReference type="PANTHER" id="PTHR12143:SF39">
    <property type="entry name" value="SECRETED PROTEIN"/>
    <property type="match status" value="1"/>
</dbReference>
<dbReference type="FunFam" id="3.30.2080.10:FF:000001">
    <property type="entry name" value="Alpha-1,2-mannosidase subfamily"/>
    <property type="match status" value="1"/>
</dbReference>
<evidence type="ECO:0000259" key="6">
    <source>
        <dbReference type="Pfam" id="PF17678"/>
    </source>
</evidence>
<dbReference type="Pfam" id="PF17678">
    <property type="entry name" value="Glyco_hydro_92N"/>
    <property type="match status" value="1"/>
</dbReference>
<dbReference type="OrthoDB" id="9762711at2"/>